<evidence type="ECO:0000256" key="5">
    <source>
        <dbReference type="ARBA" id="ARBA00023277"/>
    </source>
</evidence>
<dbReference type="EMBL" id="CAJNJA010057219">
    <property type="protein sequence ID" value="CAE7861360.1"/>
    <property type="molecule type" value="Genomic_DNA"/>
</dbReference>
<dbReference type="GO" id="GO:0042973">
    <property type="term" value="F:glucan endo-1,3-beta-D-glucosidase activity"/>
    <property type="evidence" value="ECO:0007669"/>
    <property type="project" value="UniProtKB-EC"/>
</dbReference>
<dbReference type="InterPro" id="IPR040720">
    <property type="entry name" value="GH81_C"/>
</dbReference>
<comment type="caution">
    <text evidence="10">The sequence shown here is derived from an EMBL/GenBank/DDBJ whole genome shotgun (WGS) entry which is preliminary data.</text>
</comment>
<name>A0A813A9Y0_9DINO</name>
<evidence type="ECO:0000259" key="9">
    <source>
        <dbReference type="Pfam" id="PF17652"/>
    </source>
</evidence>
<dbReference type="EC" id="3.2.1.39" evidence="3"/>
<comment type="catalytic activity">
    <reaction evidence="1">
        <text>Hydrolysis of (1-&gt;3)-beta-D-glucosidic linkages in (1-&gt;3)-beta-D-glucans.</text>
        <dbReference type="EC" id="3.2.1.39"/>
    </reaction>
</comment>
<dbReference type="GO" id="GO:0052861">
    <property type="term" value="F:endo-1,3(4)-beta-glucanase activity"/>
    <property type="evidence" value="ECO:0007669"/>
    <property type="project" value="InterPro"/>
</dbReference>
<dbReference type="PANTHER" id="PTHR31983:SF0">
    <property type="entry name" value="GLUCAN ENDO-1,3-BETA-D-GLUCOSIDASE 2"/>
    <property type="match status" value="1"/>
</dbReference>
<dbReference type="PROSITE" id="PS52008">
    <property type="entry name" value="GH81"/>
    <property type="match status" value="1"/>
</dbReference>
<keyword evidence="6" id="KW-0326">Glycosidase</keyword>
<comment type="similarity">
    <text evidence="2">Belongs to the glycosyl hydrolase 81 family.</text>
</comment>
<evidence type="ECO:0000256" key="4">
    <source>
        <dbReference type="ARBA" id="ARBA00022801"/>
    </source>
</evidence>
<dbReference type="GO" id="GO:0071555">
    <property type="term" value="P:cell wall organization"/>
    <property type="evidence" value="ECO:0007669"/>
    <property type="project" value="UniProtKB-KW"/>
</dbReference>
<dbReference type="OrthoDB" id="438185at2759"/>
<evidence type="ECO:0000256" key="6">
    <source>
        <dbReference type="ARBA" id="ARBA00023295"/>
    </source>
</evidence>
<evidence type="ECO:0000256" key="2">
    <source>
        <dbReference type="ARBA" id="ARBA00010730"/>
    </source>
</evidence>
<dbReference type="GO" id="GO:0000272">
    <property type="term" value="P:polysaccharide catabolic process"/>
    <property type="evidence" value="ECO:0007669"/>
    <property type="project" value="UniProtKB-KW"/>
</dbReference>
<gene>
    <name evidence="10" type="primary">DSE4</name>
    <name evidence="10" type="ORF">SNEC2469_LOCUS27289</name>
</gene>
<keyword evidence="4" id="KW-0378">Hydrolase</keyword>
<keyword evidence="11" id="KW-1185">Reference proteome</keyword>
<keyword evidence="7" id="KW-0961">Cell wall biogenesis/degradation</keyword>
<organism evidence="10 11">
    <name type="scientific">Symbiodinium necroappetens</name>
    <dbReference type="NCBI Taxonomy" id="1628268"/>
    <lineage>
        <taxon>Eukaryota</taxon>
        <taxon>Sar</taxon>
        <taxon>Alveolata</taxon>
        <taxon>Dinophyceae</taxon>
        <taxon>Suessiales</taxon>
        <taxon>Symbiodiniaceae</taxon>
        <taxon>Symbiodinium</taxon>
    </lineage>
</organism>
<keyword evidence="5" id="KW-0119">Carbohydrate metabolism</keyword>
<evidence type="ECO:0000256" key="7">
    <source>
        <dbReference type="ARBA" id="ARBA00023316"/>
    </source>
</evidence>
<keyword evidence="8" id="KW-0624">Polysaccharide degradation</keyword>
<feature type="domain" description="Glycosyl hydrolase family 81 C-terminal" evidence="9">
    <location>
        <begin position="120"/>
        <end position="303"/>
    </location>
</feature>
<protein>
    <recommendedName>
        <fullName evidence="3">glucan endo-1,3-beta-D-glucosidase</fullName>
        <ecNumber evidence="3">3.2.1.39</ecNumber>
    </recommendedName>
</protein>
<evidence type="ECO:0000256" key="8">
    <source>
        <dbReference type="ARBA" id="ARBA00023326"/>
    </source>
</evidence>
<evidence type="ECO:0000313" key="10">
    <source>
        <dbReference type="EMBL" id="CAE7861360.1"/>
    </source>
</evidence>
<proteinExistence type="inferred from homology"/>
<dbReference type="AlphaFoldDB" id="A0A813A9Y0"/>
<dbReference type="PANTHER" id="PTHR31983">
    <property type="entry name" value="ENDO-1,3(4)-BETA-GLUCANASE 1"/>
    <property type="match status" value="1"/>
</dbReference>
<dbReference type="InterPro" id="IPR005200">
    <property type="entry name" value="Endo-beta-glucanase"/>
</dbReference>
<dbReference type="Proteomes" id="UP000601435">
    <property type="component" value="Unassembled WGS sequence"/>
</dbReference>
<reference evidence="10" key="1">
    <citation type="submission" date="2021-02" db="EMBL/GenBank/DDBJ databases">
        <authorList>
            <person name="Dougan E. K."/>
            <person name="Rhodes N."/>
            <person name="Thang M."/>
            <person name="Chan C."/>
        </authorList>
    </citation>
    <scope>NUCLEOTIDE SEQUENCE</scope>
</reference>
<sequence length="325" mass="36434">MFRALTEDAVLQLLWPVHVPLLDEEVRDALDSATQTPFRDLRGLPKPIVVTKPVVLHFELYPLNPAAEFGGRLPLPTSGILREALEEALMGGGERMAGSKFDGEKPDSEFELPENVKLGVGDTYFSGKLAARMARLVTIAAEMGKSDEDFVKRMLDDLQTTCEAWLTKSGSTPFIYDRSWGGLVSCGCTYDDCWNSCAPHCSNDASKPSTCPALRNVGYNFGNGYYNDHHFHYGYWIYTTAVLAKFRPEWEKKWREPVLALIRDYANPSSADKKFPVVRHKDLEDWFLCFSWAGGIKFEPLGRPALQTCTSHACACACMRVCVRQ</sequence>
<dbReference type="Pfam" id="PF17652">
    <property type="entry name" value="Glyco_hydro81C"/>
    <property type="match status" value="1"/>
</dbReference>
<evidence type="ECO:0000256" key="3">
    <source>
        <dbReference type="ARBA" id="ARBA00012780"/>
    </source>
</evidence>
<evidence type="ECO:0000313" key="11">
    <source>
        <dbReference type="Proteomes" id="UP000601435"/>
    </source>
</evidence>
<accession>A0A813A9Y0</accession>
<evidence type="ECO:0000256" key="1">
    <source>
        <dbReference type="ARBA" id="ARBA00000382"/>
    </source>
</evidence>